<evidence type="ECO:0000256" key="3">
    <source>
        <dbReference type="SAM" id="MobiDB-lite"/>
    </source>
</evidence>
<dbReference type="SUPFAM" id="SSF54928">
    <property type="entry name" value="RNA-binding domain, RBD"/>
    <property type="match status" value="1"/>
</dbReference>
<reference evidence="5" key="1">
    <citation type="submission" date="2021-06" db="EMBL/GenBank/DDBJ databases">
        <authorList>
            <person name="Kallberg Y."/>
            <person name="Tangrot J."/>
            <person name="Rosling A."/>
        </authorList>
    </citation>
    <scope>NUCLEOTIDE SEQUENCE</scope>
    <source>
        <strain evidence="5">IN212</strain>
    </source>
</reference>
<gene>
    <name evidence="5" type="ORF">RFULGI_LOCUS2625</name>
</gene>
<dbReference type="PANTHER" id="PTHR23236">
    <property type="entry name" value="EUKARYOTIC TRANSLATION INITIATION FACTOR 4B/4H"/>
    <property type="match status" value="1"/>
</dbReference>
<dbReference type="InterPro" id="IPR012677">
    <property type="entry name" value="Nucleotide-bd_a/b_plait_sf"/>
</dbReference>
<comment type="caution">
    <text evidence="5">The sequence shown here is derived from an EMBL/GenBank/DDBJ whole genome shotgun (WGS) entry which is preliminary data.</text>
</comment>
<evidence type="ECO:0000256" key="2">
    <source>
        <dbReference type="PROSITE-ProRule" id="PRU00176"/>
    </source>
</evidence>
<feature type="region of interest" description="Disordered" evidence="3">
    <location>
        <begin position="58"/>
        <end position="90"/>
    </location>
</feature>
<keyword evidence="6" id="KW-1185">Reference proteome</keyword>
<dbReference type="AlphaFoldDB" id="A0A9N8ZRY8"/>
<dbReference type="EMBL" id="CAJVPZ010002031">
    <property type="protein sequence ID" value="CAG8505118.1"/>
    <property type="molecule type" value="Genomic_DNA"/>
</dbReference>
<dbReference type="Gene3D" id="3.30.70.330">
    <property type="match status" value="1"/>
</dbReference>
<evidence type="ECO:0000256" key="1">
    <source>
        <dbReference type="ARBA" id="ARBA00022884"/>
    </source>
</evidence>
<dbReference type="GO" id="GO:0005730">
    <property type="term" value="C:nucleolus"/>
    <property type="evidence" value="ECO:0007669"/>
    <property type="project" value="TreeGrafter"/>
</dbReference>
<evidence type="ECO:0000313" key="5">
    <source>
        <dbReference type="EMBL" id="CAG8505118.1"/>
    </source>
</evidence>
<dbReference type="OrthoDB" id="439808at2759"/>
<dbReference type="Proteomes" id="UP000789396">
    <property type="component" value="Unassembled WGS sequence"/>
</dbReference>
<organism evidence="5 6">
    <name type="scientific">Racocetra fulgida</name>
    <dbReference type="NCBI Taxonomy" id="60492"/>
    <lineage>
        <taxon>Eukaryota</taxon>
        <taxon>Fungi</taxon>
        <taxon>Fungi incertae sedis</taxon>
        <taxon>Mucoromycota</taxon>
        <taxon>Glomeromycotina</taxon>
        <taxon>Glomeromycetes</taxon>
        <taxon>Diversisporales</taxon>
        <taxon>Gigasporaceae</taxon>
        <taxon>Racocetra</taxon>
    </lineage>
</organism>
<protein>
    <submittedName>
        <fullName evidence="5">14701_t:CDS:1</fullName>
    </submittedName>
</protein>
<feature type="compositionally biased region" description="Basic and acidic residues" evidence="3">
    <location>
        <begin position="122"/>
        <end position="143"/>
    </location>
</feature>
<name>A0A9N8ZRY8_9GLOM</name>
<dbReference type="SMART" id="SM00360">
    <property type="entry name" value="RRM"/>
    <property type="match status" value="1"/>
</dbReference>
<dbReference type="InterPro" id="IPR035979">
    <property type="entry name" value="RBD_domain_sf"/>
</dbReference>
<keyword evidence="1 2" id="KW-0694">RNA-binding</keyword>
<accession>A0A9N8ZRY8</accession>
<dbReference type="PANTHER" id="PTHR23236:SF51">
    <property type="entry name" value="NUCLEOLAR PROTEIN 6"/>
    <property type="match status" value="1"/>
</dbReference>
<feature type="compositionally biased region" description="Basic and acidic residues" evidence="3">
    <location>
        <begin position="58"/>
        <end position="80"/>
    </location>
</feature>
<dbReference type="PROSITE" id="PS50102">
    <property type="entry name" value="RRM"/>
    <property type="match status" value="1"/>
</dbReference>
<dbReference type="Pfam" id="PF00076">
    <property type="entry name" value="RRM_1"/>
    <property type="match status" value="1"/>
</dbReference>
<feature type="region of interest" description="Disordered" evidence="3">
    <location>
        <begin position="247"/>
        <end position="267"/>
    </location>
</feature>
<proteinExistence type="predicted"/>
<feature type="region of interest" description="Disordered" evidence="3">
    <location>
        <begin position="112"/>
        <end position="147"/>
    </location>
</feature>
<dbReference type="GO" id="GO:0042274">
    <property type="term" value="P:ribosomal small subunit biogenesis"/>
    <property type="evidence" value="ECO:0007669"/>
    <property type="project" value="TreeGrafter"/>
</dbReference>
<sequence>MFPTSCKSKLTKRQQKALAFRKNLGKKSKLTADNEKKDFTEIDSVVKKNKKRKHIKAADELKEAEKKKHKIEGLENHEEGQETETTDVNENIHDIKETRCLDENAKSLKGQNCINEQLNSDQDDKGGEDITSRIAQDDQEKSEPNNIKLKKKPSRFIIFVGAPLSIRLITDKNTKKQKGFAFIEFDNSQSMKKALIFHHTIFKKRQIRVELTAGGGGNKSEIRRKKLEIKKKQLKNERTYIAPAKSKCPQVDDHNESASTLKVTSRPDYKVQTKIKKPRLKGSNAIKLNNVRAFG</sequence>
<evidence type="ECO:0000313" key="6">
    <source>
        <dbReference type="Proteomes" id="UP000789396"/>
    </source>
</evidence>
<dbReference type="GO" id="GO:0019843">
    <property type="term" value="F:rRNA binding"/>
    <property type="evidence" value="ECO:0007669"/>
    <property type="project" value="TreeGrafter"/>
</dbReference>
<feature type="domain" description="RRM" evidence="4">
    <location>
        <begin position="158"/>
        <end position="214"/>
    </location>
</feature>
<evidence type="ECO:0000259" key="4">
    <source>
        <dbReference type="PROSITE" id="PS50102"/>
    </source>
</evidence>
<dbReference type="InterPro" id="IPR000504">
    <property type="entry name" value="RRM_dom"/>
</dbReference>